<keyword evidence="1" id="KW-0732">Signal</keyword>
<name>A0ABU0UCM8_9SPHI</name>
<protein>
    <submittedName>
        <fullName evidence="2">CubicO group peptidase (Beta-lactamase class C family)</fullName>
    </submittedName>
</protein>
<dbReference type="Gene3D" id="3.40.710.10">
    <property type="entry name" value="DD-peptidase/beta-lactamase superfamily"/>
    <property type="match status" value="1"/>
</dbReference>
<organism evidence="2 3">
    <name type="scientific">Sphingobacterium zeae</name>
    <dbReference type="NCBI Taxonomy" id="1776859"/>
    <lineage>
        <taxon>Bacteria</taxon>
        <taxon>Pseudomonadati</taxon>
        <taxon>Bacteroidota</taxon>
        <taxon>Sphingobacteriia</taxon>
        <taxon>Sphingobacteriales</taxon>
        <taxon>Sphingobacteriaceae</taxon>
        <taxon>Sphingobacterium</taxon>
    </lineage>
</organism>
<sequence>MKLFFLKGMVALLLASTVACNSKEKKQKEAAIAQAKVDSTRLVYNANNADLKIDAFMKNLHSKAAFNGNVLIAKDGKILYQNTFGWANYLKRDSLKIDDKFELASRF</sequence>
<feature type="signal peptide" evidence="1">
    <location>
        <begin position="1"/>
        <end position="21"/>
    </location>
</feature>
<dbReference type="RefSeq" id="WP_307187838.1">
    <property type="nucleotide sequence ID" value="NZ_JAUTBA010000001.1"/>
</dbReference>
<reference evidence="2 3" key="1">
    <citation type="submission" date="2023-07" db="EMBL/GenBank/DDBJ databases">
        <title>Functional and genomic diversity of the sorghum phyllosphere microbiome.</title>
        <authorList>
            <person name="Shade A."/>
        </authorList>
    </citation>
    <scope>NUCLEOTIDE SEQUENCE [LARGE SCALE GENOMIC DNA]</scope>
    <source>
        <strain evidence="2 3">SORGH_AS_0892</strain>
    </source>
</reference>
<keyword evidence="3" id="KW-1185">Reference proteome</keyword>
<feature type="chain" id="PRO_5046824585" evidence="1">
    <location>
        <begin position="22"/>
        <end position="107"/>
    </location>
</feature>
<proteinExistence type="predicted"/>
<evidence type="ECO:0000313" key="2">
    <source>
        <dbReference type="EMBL" id="MDQ1152594.1"/>
    </source>
</evidence>
<dbReference type="Proteomes" id="UP001244640">
    <property type="component" value="Unassembled WGS sequence"/>
</dbReference>
<gene>
    <name evidence="2" type="ORF">QE382_004578</name>
</gene>
<dbReference type="SUPFAM" id="SSF56601">
    <property type="entry name" value="beta-lactamase/transpeptidase-like"/>
    <property type="match status" value="1"/>
</dbReference>
<accession>A0ABU0UCM8</accession>
<dbReference type="InterPro" id="IPR012338">
    <property type="entry name" value="Beta-lactam/transpept-like"/>
</dbReference>
<dbReference type="PROSITE" id="PS51257">
    <property type="entry name" value="PROKAR_LIPOPROTEIN"/>
    <property type="match status" value="1"/>
</dbReference>
<dbReference type="EMBL" id="JAUTBA010000001">
    <property type="protein sequence ID" value="MDQ1152594.1"/>
    <property type="molecule type" value="Genomic_DNA"/>
</dbReference>
<evidence type="ECO:0000313" key="3">
    <source>
        <dbReference type="Proteomes" id="UP001244640"/>
    </source>
</evidence>
<evidence type="ECO:0000256" key="1">
    <source>
        <dbReference type="SAM" id="SignalP"/>
    </source>
</evidence>
<comment type="caution">
    <text evidence="2">The sequence shown here is derived from an EMBL/GenBank/DDBJ whole genome shotgun (WGS) entry which is preliminary data.</text>
</comment>